<comment type="caution">
    <text evidence="5">The sequence shown here is derived from an EMBL/GenBank/DDBJ whole genome shotgun (WGS) entry which is preliminary data.</text>
</comment>
<reference evidence="5" key="1">
    <citation type="submission" date="2019-10" db="EMBL/GenBank/DDBJ databases">
        <title>Draft genome sequece of Microseira wollei NIES-4236.</title>
        <authorList>
            <person name="Yamaguchi H."/>
            <person name="Suzuki S."/>
            <person name="Kawachi M."/>
        </authorList>
    </citation>
    <scope>NUCLEOTIDE SEQUENCE</scope>
    <source>
        <strain evidence="5">NIES-4236</strain>
    </source>
</reference>
<accession>A0AAV3X9U2</accession>
<sequence>MGRFRSIMAVLLACVTVFLVSCSSPTEVKPPTYTSAKLEVIQKYTSDIEAMRDRLPELAKLIQDENWVFTKNFIRGPLGELRAKMSLLERNLLAKDQPKVKEAAKQVIEDLLSIDAGAEAQDYKATIRSYATLQKDINAFLELTPKA</sequence>
<dbReference type="Proteomes" id="UP001050975">
    <property type="component" value="Unassembled WGS sequence"/>
</dbReference>
<evidence type="ECO:0000313" key="5">
    <source>
        <dbReference type="EMBL" id="GET37406.1"/>
    </source>
</evidence>
<feature type="chain" id="PRO_5043360306" description="Photosystem II protein PsbQ" evidence="4">
    <location>
        <begin position="29"/>
        <end position="147"/>
    </location>
</feature>
<dbReference type="GO" id="GO:0015979">
    <property type="term" value="P:photosynthesis"/>
    <property type="evidence" value="ECO:0007669"/>
    <property type="project" value="InterPro"/>
</dbReference>
<dbReference type="InterPro" id="IPR017487">
    <property type="entry name" value="PSII_PsbQ_cyanobac"/>
</dbReference>
<name>A0AAV3X9U2_9CYAN</name>
<dbReference type="PROSITE" id="PS51257">
    <property type="entry name" value="PROKAR_LIPOPROTEIN"/>
    <property type="match status" value="1"/>
</dbReference>
<evidence type="ECO:0000313" key="6">
    <source>
        <dbReference type="Proteomes" id="UP001050975"/>
    </source>
</evidence>
<dbReference type="EMBL" id="BLAY01000027">
    <property type="protein sequence ID" value="GET37406.1"/>
    <property type="molecule type" value="Genomic_DNA"/>
</dbReference>
<dbReference type="Pfam" id="PF05757">
    <property type="entry name" value="PsbQ"/>
    <property type="match status" value="1"/>
</dbReference>
<dbReference type="AlphaFoldDB" id="A0AAV3X9U2"/>
<dbReference type="GO" id="GO:0005509">
    <property type="term" value="F:calcium ion binding"/>
    <property type="evidence" value="ECO:0007669"/>
    <property type="project" value="InterPro"/>
</dbReference>
<keyword evidence="6" id="KW-1185">Reference proteome</keyword>
<dbReference type="InterPro" id="IPR023222">
    <property type="entry name" value="PsbQ-like_dom_sf"/>
</dbReference>
<feature type="signal peptide" evidence="4">
    <location>
        <begin position="1"/>
        <end position="28"/>
    </location>
</feature>
<keyword evidence="2" id="KW-0793">Thylakoid</keyword>
<keyword evidence="4" id="KW-0732">Signal</keyword>
<gene>
    <name evidence="5" type="ORF">MiSe_21590</name>
</gene>
<keyword evidence="3" id="KW-0472">Membrane</keyword>
<evidence type="ECO:0000256" key="1">
    <source>
        <dbReference type="ARBA" id="ARBA00004370"/>
    </source>
</evidence>
<dbReference type="Gene3D" id="1.20.120.290">
    <property type="entry name" value="Oxygen-evolving enhancer protein 3 (PsbQ), four-helix up-down bundle"/>
    <property type="match status" value="1"/>
</dbReference>
<evidence type="ECO:0000256" key="4">
    <source>
        <dbReference type="SAM" id="SignalP"/>
    </source>
</evidence>
<proteinExistence type="predicted"/>
<protein>
    <recommendedName>
        <fullName evidence="7">Photosystem II protein PsbQ</fullName>
    </recommendedName>
</protein>
<dbReference type="NCBIfam" id="TIGR03042">
    <property type="entry name" value="PS_II_psbQ_bact"/>
    <property type="match status" value="1"/>
</dbReference>
<evidence type="ECO:0000256" key="2">
    <source>
        <dbReference type="ARBA" id="ARBA00023078"/>
    </source>
</evidence>
<comment type="subcellular location">
    <subcellularLocation>
        <location evidence="1">Membrane</location>
    </subcellularLocation>
</comment>
<dbReference type="GO" id="GO:0019898">
    <property type="term" value="C:extrinsic component of membrane"/>
    <property type="evidence" value="ECO:0007669"/>
    <property type="project" value="InterPro"/>
</dbReference>
<organism evidence="5 6">
    <name type="scientific">Microseira wollei NIES-4236</name>
    <dbReference type="NCBI Taxonomy" id="2530354"/>
    <lineage>
        <taxon>Bacteria</taxon>
        <taxon>Bacillati</taxon>
        <taxon>Cyanobacteriota</taxon>
        <taxon>Cyanophyceae</taxon>
        <taxon>Oscillatoriophycideae</taxon>
        <taxon>Aerosakkonematales</taxon>
        <taxon>Aerosakkonemataceae</taxon>
        <taxon>Microseira</taxon>
    </lineage>
</organism>
<evidence type="ECO:0000256" key="3">
    <source>
        <dbReference type="ARBA" id="ARBA00023136"/>
    </source>
</evidence>
<dbReference type="GO" id="GO:0009654">
    <property type="term" value="C:photosystem II oxygen evolving complex"/>
    <property type="evidence" value="ECO:0007669"/>
    <property type="project" value="InterPro"/>
</dbReference>
<dbReference type="InterPro" id="IPR008797">
    <property type="entry name" value="PSII_PsbQ"/>
</dbReference>
<dbReference type="SUPFAM" id="SSF101112">
    <property type="entry name" value="Oxygen-evolving enhancer protein 3"/>
    <property type="match status" value="1"/>
</dbReference>
<evidence type="ECO:0008006" key="7">
    <source>
        <dbReference type="Google" id="ProtNLM"/>
    </source>
</evidence>